<dbReference type="GO" id="GO:0008654">
    <property type="term" value="P:phospholipid biosynthetic process"/>
    <property type="evidence" value="ECO:0007669"/>
    <property type="project" value="UniProtKB-KW"/>
</dbReference>
<feature type="transmembrane region" description="Helical" evidence="15">
    <location>
        <begin position="166"/>
        <end position="189"/>
    </location>
</feature>
<dbReference type="InterPro" id="IPR000462">
    <property type="entry name" value="CDP-OH_P_trans"/>
</dbReference>
<keyword evidence="12" id="KW-0594">Phospholipid biosynthesis</keyword>
<gene>
    <name evidence="16" type="ORF">SDC9_20269</name>
</gene>
<evidence type="ECO:0000256" key="1">
    <source>
        <dbReference type="ARBA" id="ARBA00000287"/>
    </source>
</evidence>
<dbReference type="GO" id="GO:0016020">
    <property type="term" value="C:membrane"/>
    <property type="evidence" value="ECO:0007669"/>
    <property type="project" value="InterPro"/>
</dbReference>
<comment type="similarity">
    <text evidence="3">Belongs to the CDP-alcohol phosphatidyltransferase class-I family.</text>
</comment>
<feature type="transmembrane region" description="Helical" evidence="15">
    <location>
        <begin position="225"/>
        <end position="244"/>
    </location>
</feature>
<evidence type="ECO:0000256" key="12">
    <source>
        <dbReference type="ARBA" id="ARBA00023209"/>
    </source>
</evidence>
<comment type="caution">
    <text evidence="16">The sequence shown here is derived from an EMBL/GenBank/DDBJ whole genome shotgun (WGS) entry which is preliminary data.</text>
</comment>
<feature type="transmembrane region" description="Helical" evidence="15">
    <location>
        <begin position="98"/>
        <end position="122"/>
    </location>
</feature>
<feature type="transmembrane region" description="Helical" evidence="15">
    <location>
        <begin position="134"/>
        <end position="154"/>
    </location>
</feature>
<dbReference type="AlphaFoldDB" id="A0A644U698"/>
<evidence type="ECO:0000256" key="15">
    <source>
        <dbReference type="SAM" id="Phobius"/>
    </source>
</evidence>
<keyword evidence="11 15" id="KW-0472">Membrane</keyword>
<feature type="transmembrane region" description="Helical" evidence="15">
    <location>
        <begin position="33"/>
        <end position="55"/>
    </location>
</feature>
<feature type="transmembrane region" description="Helical" evidence="15">
    <location>
        <begin position="67"/>
        <end position="86"/>
    </location>
</feature>
<accession>A0A644U698</accession>
<evidence type="ECO:0000256" key="3">
    <source>
        <dbReference type="ARBA" id="ARBA00010441"/>
    </source>
</evidence>
<evidence type="ECO:0000256" key="10">
    <source>
        <dbReference type="ARBA" id="ARBA00023098"/>
    </source>
</evidence>
<dbReference type="NCBIfam" id="TIGR00473">
    <property type="entry name" value="pssA"/>
    <property type="match status" value="1"/>
</dbReference>
<evidence type="ECO:0000256" key="13">
    <source>
        <dbReference type="ARBA" id="ARBA00023264"/>
    </source>
</evidence>
<comment type="catalytic activity">
    <reaction evidence="1">
        <text>a CDP-1,2-diacyl-sn-glycerol + L-serine = a 1,2-diacyl-sn-glycero-3-phospho-L-serine + CMP + H(+)</text>
        <dbReference type="Rhea" id="RHEA:16913"/>
        <dbReference type="ChEBI" id="CHEBI:15378"/>
        <dbReference type="ChEBI" id="CHEBI:33384"/>
        <dbReference type="ChEBI" id="CHEBI:57262"/>
        <dbReference type="ChEBI" id="CHEBI:58332"/>
        <dbReference type="ChEBI" id="CHEBI:60377"/>
        <dbReference type="EC" id="2.7.8.8"/>
    </reaction>
</comment>
<evidence type="ECO:0000256" key="6">
    <source>
        <dbReference type="ARBA" id="ARBA00022516"/>
    </source>
</evidence>
<keyword evidence="7" id="KW-0808">Transferase</keyword>
<evidence type="ECO:0000256" key="4">
    <source>
        <dbReference type="ARBA" id="ARBA00013174"/>
    </source>
</evidence>
<evidence type="ECO:0000256" key="11">
    <source>
        <dbReference type="ARBA" id="ARBA00023136"/>
    </source>
</evidence>
<dbReference type="Pfam" id="PF01066">
    <property type="entry name" value="CDP-OH_P_transf"/>
    <property type="match status" value="1"/>
</dbReference>
<name>A0A644U698_9ZZZZ</name>
<proteinExistence type="inferred from homology"/>
<evidence type="ECO:0000256" key="5">
    <source>
        <dbReference type="ARBA" id="ARBA00017171"/>
    </source>
</evidence>
<evidence type="ECO:0000313" key="16">
    <source>
        <dbReference type="EMBL" id="MPL74457.1"/>
    </source>
</evidence>
<keyword evidence="13" id="KW-1208">Phospholipid metabolism</keyword>
<keyword evidence="8 15" id="KW-0812">Transmembrane</keyword>
<dbReference type="InterPro" id="IPR050324">
    <property type="entry name" value="CDP-alcohol_PTase-I"/>
</dbReference>
<comment type="subcellular location">
    <subcellularLocation>
        <location evidence="2">Endomembrane system</location>
        <topology evidence="2">Multi-pass membrane protein</topology>
    </subcellularLocation>
</comment>
<organism evidence="16">
    <name type="scientific">bioreactor metagenome</name>
    <dbReference type="NCBI Taxonomy" id="1076179"/>
    <lineage>
        <taxon>unclassified sequences</taxon>
        <taxon>metagenomes</taxon>
        <taxon>ecological metagenomes</taxon>
    </lineage>
</organism>
<reference evidence="16" key="1">
    <citation type="submission" date="2019-08" db="EMBL/GenBank/DDBJ databases">
        <authorList>
            <person name="Kucharzyk K."/>
            <person name="Murdoch R.W."/>
            <person name="Higgins S."/>
            <person name="Loffler F."/>
        </authorList>
    </citation>
    <scope>NUCLEOTIDE SEQUENCE</scope>
</reference>
<dbReference type="PANTHER" id="PTHR14269">
    <property type="entry name" value="CDP-DIACYLGLYCEROL--GLYCEROL-3-PHOSPHATE 3-PHOSPHATIDYLTRANSFERASE-RELATED"/>
    <property type="match status" value="1"/>
</dbReference>
<protein>
    <recommendedName>
        <fullName evidence="5">CDP-diacylglycerol--serine O-phosphatidyltransferase</fullName>
        <ecNumber evidence="4">2.7.8.8</ecNumber>
    </recommendedName>
    <alternativeName>
        <fullName evidence="14">Phosphatidylserine synthase</fullName>
    </alternativeName>
</protein>
<keyword evidence="9 15" id="KW-1133">Transmembrane helix</keyword>
<dbReference type="InterPro" id="IPR048254">
    <property type="entry name" value="CDP_ALCOHOL_P_TRANSF_CS"/>
</dbReference>
<dbReference type="PANTHER" id="PTHR14269:SF61">
    <property type="entry name" value="CDP-DIACYLGLYCEROL--SERINE O-PHOSPHATIDYLTRANSFERASE"/>
    <property type="match status" value="1"/>
</dbReference>
<evidence type="ECO:0000256" key="9">
    <source>
        <dbReference type="ARBA" id="ARBA00022989"/>
    </source>
</evidence>
<feature type="transmembrane region" description="Helical" evidence="15">
    <location>
        <begin position="7"/>
        <end position="27"/>
    </location>
</feature>
<evidence type="ECO:0000256" key="8">
    <source>
        <dbReference type="ARBA" id="ARBA00022692"/>
    </source>
</evidence>
<dbReference type="PROSITE" id="PS00379">
    <property type="entry name" value="CDP_ALCOHOL_P_TRANSF"/>
    <property type="match status" value="1"/>
</dbReference>
<dbReference type="Gene3D" id="1.20.120.1760">
    <property type="match status" value="1"/>
</dbReference>
<evidence type="ECO:0000256" key="2">
    <source>
        <dbReference type="ARBA" id="ARBA00004127"/>
    </source>
</evidence>
<feature type="transmembrane region" description="Helical" evidence="15">
    <location>
        <begin position="201"/>
        <end position="219"/>
    </location>
</feature>
<dbReference type="EMBL" id="VSSQ01000080">
    <property type="protein sequence ID" value="MPL74457.1"/>
    <property type="molecule type" value="Genomic_DNA"/>
</dbReference>
<dbReference type="InterPro" id="IPR043130">
    <property type="entry name" value="CDP-OH_PTrfase_TM_dom"/>
</dbReference>
<dbReference type="GO" id="GO:0003882">
    <property type="term" value="F:CDP-diacylglycerol-serine O-phosphatidyltransferase activity"/>
    <property type="evidence" value="ECO:0007669"/>
    <property type="project" value="UniProtKB-EC"/>
</dbReference>
<dbReference type="InterPro" id="IPR004533">
    <property type="entry name" value="CDP-diaglyc--ser_O-PTrfase"/>
</dbReference>
<evidence type="ECO:0000256" key="7">
    <source>
        <dbReference type="ARBA" id="ARBA00022679"/>
    </source>
</evidence>
<dbReference type="GO" id="GO:0012505">
    <property type="term" value="C:endomembrane system"/>
    <property type="evidence" value="ECO:0007669"/>
    <property type="project" value="UniProtKB-SubCell"/>
</dbReference>
<evidence type="ECO:0000256" key="14">
    <source>
        <dbReference type="ARBA" id="ARBA00032361"/>
    </source>
</evidence>
<keyword evidence="6" id="KW-0444">Lipid biosynthesis</keyword>
<sequence length="248" mass="27965">MKIRGSIPNFITSLNLLCGVLAVTFSFRGEEIWAVYCVLVAALFDFLDGFSARLLKAYSPMGKELDSLADLISFGMVPAVLIMNRYERILGVVTDGSAYQTALSFLSYIPVIIVMFSALRLAKFNIDTRQSSGFIGLPTPANALLIIGLIHFTNVNNIFENIEYNLWFWPLLSLILSTLLVAEIPMFSLKFRSLKWSENKTVYSFIIFGFISAVIFAFLSVVWSGWVVLIFISYIIFNILNYLISRNI</sequence>
<dbReference type="EC" id="2.7.8.8" evidence="4"/>
<keyword evidence="10" id="KW-0443">Lipid metabolism</keyword>